<dbReference type="AlphaFoldDB" id="A0AAF0ZE60"/>
<dbReference type="InterPro" id="IPR014951">
    <property type="entry name" value="DUF1822"/>
</dbReference>
<evidence type="ECO:0000313" key="1">
    <source>
        <dbReference type="EMBL" id="WPF88610.1"/>
    </source>
</evidence>
<accession>A0AAF0ZE60</accession>
<reference evidence="1" key="1">
    <citation type="submission" date="2023-11" db="EMBL/GenBank/DDBJ databases">
        <title>Genome sequence of Cyanobacterium aponinum BCRC AL20115.</title>
        <authorList>
            <person name="Chang H.-Y."/>
            <person name="Lin K.-M."/>
            <person name="Hsueh H.-T."/>
            <person name="Chu H.-A."/>
            <person name="Kuo C.-H."/>
        </authorList>
    </citation>
    <scope>NUCLEOTIDE SEQUENCE</scope>
    <source>
        <strain evidence="1">AL20115</strain>
    </source>
</reference>
<name>A0AAF0ZE60_9CHRO</name>
<sequence length="467" mass="54993">MSLDLFTAFNSEDLWLKFSDKEYNLAMEKAKNFASLAEQHQALINFLASNCLIKWLHMTYGDLISQVNFEFEDKDLFSIWQFVNGTPLIIKNFSRRLIILPEECEDFSEFNIPQEWLDIPQFRGDYFLPVQVNLETGWLRFYGFTTYEYIKKYSYYNSYFAYYILPEDFLENDLNLIFLFEKYQLFNHVEYQALPQFSSVEKRQFMEQLNNLEASRVRHHFNFVQWAALFADKSCRLSLYKKYQPISLGSWLENNFYQAYSQGWQNLTDLMDSLNFISSSPSVSSNGIVMRSGNVNLEYIYQINDEKQLKVAAQKLSVLPTNSVHKNQVLQALNYIMSRSHDDETRWHAAEGIWRLEPNNPNAGLWCGKRLNLGVEMGDLSLALVIGVLPKSDSQNSIFFRLYPTNNHLLPANLNVQIMDEETKVFKQLTSREGDRILQYKFWGNKGEFFWIQMNYHSTQLSEAFII</sequence>
<dbReference type="Pfam" id="PF08852">
    <property type="entry name" value="DUF1822"/>
    <property type="match status" value="1"/>
</dbReference>
<dbReference type="EMBL" id="CP138348">
    <property type="protein sequence ID" value="WPF88610.1"/>
    <property type="molecule type" value="Genomic_DNA"/>
</dbReference>
<dbReference type="RefSeq" id="WP_099435350.1">
    <property type="nucleotide sequence ID" value="NZ_CP138348.1"/>
</dbReference>
<proteinExistence type="predicted"/>
<organism evidence="1">
    <name type="scientific">Cyanobacterium aponinum AL20115</name>
    <dbReference type="NCBI Taxonomy" id="3090662"/>
    <lineage>
        <taxon>Bacteria</taxon>
        <taxon>Bacillati</taxon>
        <taxon>Cyanobacteriota</taxon>
        <taxon>Cyanophyceae</taxon>
        <taxon>Oscillatoriophycideae</taxon>
        <taxon>Chroococcales</taxon>
        <taxon>Geminocystaceae</taxon>
        <taxon>Cyanobacterium</taxon>
    </lineage>
</organism>
<protein>
    <submittedName>
        <fullName evidence="1">DUF1822 family protein</fullName>
    </submittedName>
</protein>
<gene>
    <name evidence="1" type="ORF">SAY89_17745</name>
</gene>